<dbReference type="RefSeq" id="WP_048641299.1">
    <property type="nucleotide sequence ID" value="NZ_CP012040.1"/>
</dbReference>
<reference evidence="1 2" key="1">
    <citation type="submission" date="2015-07" db="EMBL/GenBank/DDBJ databases">
        <authorList>
            <person name="Kim K.M."/>
        </authorList>
    </citation>
    <scope>NUCLEOTIDE SEQUENCE [LARGE SCALE GENOMIC DNA]</scope>
    <source>
        <strain evidence="1 2">KCTC 12363</strain>
    </source>
</reference>
<organism evidence="1 2">
    <name type="scientific">Cyclobacterium amurskyense</name>
    <dbReference type="NCBI Taxonomy" id="320787"/>
    <lineage>
        <taxon>Bacteria</taxon>
        <taxon>Pseudomonadati</taxon>
        <taxon>Bacteroidota</taxon>
        <taxon>Cytophagia</taxon>
        <taxon>Cytophagales</taxon>
        <taxon>Cyclobacteriaceae</taxon>
        <taxon>Cyclobacterium</taxon>
    </lineage>
</organism>
<dbReference type="OrthoDB" id="674654at2"/>
<dbReference type="KEGG" id="camu:CA2015_1460"/>
<sequence length="211" mass="24775">MTKITFISTRYKKNGKCNADNLCSILEIQKPEVIFLEALEATYSQFERINFSSFGIYHHKLEIEALQKLSAHFSFKYVPVLDNEITNLFDKKYNSIPVNNELDAMLLEFSKLECLEGFEFLNSARGMALHSKMRDFENSLLQDEEFLKTYDVKLEEYENSMIQNIYSFCKFNSFEKGVYMCGSAHRESLIKKFELFECKEKLGIKWEVFGD</sequence>
<accession>A0A0H4P9N8</accession>
<protein>
    <submittedName>
        <fullName evidence="1">Uncharacterized protein</fullName>
    </submittedName>
</protein>
<proteinExistence type="predicted"/>
<dbReference type="Proteomes" id="UP000036520">
    <property type="component" value="Chromosome"/>
</dbReference>
<evidence type="ECO:0000313" key="1">
    <source>
        <dbReference type="EMBL" id="AKP50899.1"/>
    </source>
</evidence>
<keyword evidence="2" id="KW-1185">Reference proteome</keyword>
<name>A0A0H4P9N8_9BACT</name>
<evidence type="ECO:0000313" key="2">
    <source>
        <dbReference type="Proteomes" id="UP000036520"/>
    </source>
</evidence>
<dbReference type="EMBL" id="CP012040">
    <property type="protein sequence ID" value="AKP50899.1"/>
    <property type="molecule type" value="Genomic_DNA"/>
</dbReference>
<dbReference type="AlphaFoldDB" id="A0A0H4P9N8"/>
<gene>
    <name evidence="1" type="ORF">CA2015_1460</name>
</gene>